<dbReference type="AlphaFoldDB" id="A0AAW2MV43"/>
<comment type="caution">
    <text evidence="1">The sequence shown here is derived from an EMBL/GenBank/DDBJ whole genome shotgun (WGS) entry which is preliminary data.</text>
</comment>
<dbReference type="PANTHER" id="PTHR31549:SF80">
    <property type="entry name" value="OS12G0481000 PROTEIN"/>
    <property type="match status" value="1"/>
</dbReference>
<gene>
    <name evidence="1" type="ORF">Sradi_4772900</name>
</gene>
<accession>A0AAW2MV43</accession>
<name>A0AAW2MV43_SESRA</name>
<dbReference type="EMBL" id="JACGWJ010000021">
    <property type="protein sequence ID" value="KAL0335610.1"/>
    <property type="molecule type" value="Genomic_DNA"/>
</dbReference>
<proteinExistence type="predicted"/>
<reference evidence="1" key="1">
    <citation type="submission" date="2020-06" db="EMBL/GenBank/DDBJ databases">
        <authorList>
            <person name="Li T."/>
            <person name="Hu X."/>
            <person name="Zhang T."/>
            <person name="Song X."/>
            <person name="Zhang H."/>
            <person name="Dai N."/>
            <person name="Sheng W."/>
            <person name="Hou X."/>
            <person name="Wei L."/>
        </authorList>
    </citation>
    <scope>NUCLEOTIDE SEQUENCE</scope>
    <source>
        <strain evidence="1">G02</strain>
        <tissue evidence="1">Leaf</tissue>
    </source>
</reference>
<evidence type="ECO:0000313" key="1">
    <source>
        <dbReference type="EMBL" id="KAL0335610.1"/>
    </source>
</evidence>
<dbReference type="Pfam" id="PF03140">
    <property type="entry name" value="DUF247"/>
    <property type="match status" value="1"/>
</dbReference>
<sequence>MEEWVIQVDQRVSQTSPAGERQADSNTTSIYRVPREEHVTFACKPSRVSFGPYYNGDRCCSRTEEHKEGSLVHFLGRSKKPLKSYVEALTAVVQDLKDSYDELERKWRDDTEGFLRMMILDGCFLIEVLRSGTNYYVSGDDSRKNPVFGMEGIHGSEKKYYRLDMLLLENQLPMLLLLKLISVERGNDSVN</sequence>
<organism evidence="1">
    <name type="scientific">Sesamum radiatum</name>
    <name type="common">Black benniseed</name>
    <dbReference type="NCBI Taxonomy" id="300843"/>
    <lineage>
        <taxon>Eukaryota</taxon>
        <taxon>Viridiplantae</taxon>
        <taxon>Streptophyta</taxon>
        <taxon>Embryophyta</taxon>
        <taxon>Tracheophyta</taxon>
        <taxon>Spermatophyta</taxon>
        <taxon>Magnoliopsida</taxon>
        <taxon>eudicotyledons</taxon>
        <taxon>Gunneridae</taxon>
        <taxon>Pentapetalae</taxon>
        <taxon>asterids</taxon>
        <taxon>lamiids</taxon>
        <taxon>Lamiales</taxon>
        <taxon>Pedaliaceae</taxon>
        <taxon>Sesamum</taxon>
    </lineage>
</organism>
<reference evidence="1" key="2">
    <citation type="journal article" date="2024" name="Plant">
        <title>Genomic evolution and insights into agronomic trait innovations of Sesamum species.</title>
        <authorList>
            <person name="Miao H."/>
            <person name="Wang L."/>
            <person name="Qu L."/>
            <person name="Liu H."/>
            <person name="Sun Y."/>
            <person name="Le M."/>
            <person name="Wang Q."/>
            <person name="Wei S."/>
            <person name="Zheng Y."/>
            <person name="Lin W."/>
            <person name="Duan Y."/>
            <person name="Cao H."/>
            <person name="Xiong S."/>
            <person name="Wang X."/>
            <person name="Wei L."/>
            <person name="Li C."/>
            <person name="Ma Q."/>
            <person name="Ju M."/>
            <person name="Zhao R."/>
            <person name="Li G."/>
            <person name="Mu C."/>
            <person name="Tian Q."/>
            <person name="Mei H."/>
            <person name="Zhang T."/>
            <person name="Gao T."/>
            <person name="Zhang H."/>
        </authorList>
    </citation>
    <scope>NUCLEOTIDE SEQUENCE</scope>
    <source>
        <strain evidence="1">G02</strain>
    </source>
</reference>
<dbReference type="InterPro" id="IPR004158">
    <property type="entry name" value="DUF247_pln"/>
</dbReference>
<dbReference type="PANTHER" id="PTHR31549">
    <property type="entry name" value="PROTEIN, PUTATIVE (DUF247)-RELATED-RELATED"/>
    <property type="match status" value="1"/>
</dbReference>
<protein>
    <submittedName>
        <fullName evidence="1">Uncharacterized protein</fullName>
    </submittedName>
</protein>